<dbReference type="CDD" id="cd00086">
    <property type="entry name" value="homeodomain"/>
    <property type="match status" value="1"/>
</dbReference>
<comment type="caution">
    <text evidence="10">The sequence shown here is derived from an EMBL/GenBank/DDBJ whole genome shotgun (WGS) entry which is preliminary data.</text>
</comment>
<feature type="DNA-binding region" description="Homeobox" evidence="8">
    <location>
        <begin position="454"/>
        <end position="516"/>
    </location>
</feature>
<evidence type="ECO:0000256" key="5">
    <source>
        <dbReference type="ARBA" id="ARBA00023155"/>
    </source>
</evidence>
<sequence>MENNTFTTSLPTTDHNDVLFNAISSSIFSSPFTASGTIDHSSYEQIITGNSLLSTAQEEGSLNNIYIPNTVGSFPGEMPMSRTMNQFGSSFSDGNSGDTDMGTSLSAASIVNLMSTGSGSRENLCSTGNSATLALPLNIRSVMSRGNNDSLVSPHLTPRNCGYVTQDGAGCLSLGALRTVHPSYHVGESSLPGWNVNNSTLKMDHQDSYCLPRYELSLSLGSCQSSVSSMPDIPGHCSEKSCSNETIVRHKDSEELSLYSSPPSAVHFPCSMLGSRYLHVVQQILVEISNSALGASDELDYSLCGARMSFPPGCPSNGVSSIMDFDEHTPCRESELQENIDHLLGTEQSKKENPKLLAMLQMIDQRYNQFLDQIQNVVAIFHDVASLGTRKMHARFALHTVSAVYKNLREQITRHMSSQECREKYTEEKRKDFESFFSKEQWALQQLGRKDQQSWRPQRGLPERSVSVLRAWMFQNFLHPYPKDGDKHFLAIQSGLTRNQVSNWFINARVRLWKPMIEEMYTEIKKQQTAEGTQVDFRTHENISNKLI</sequence>
<keyword evidence="4 8" id="KW-0238">DNA-binding</keyword>
<dbReference type="PROSITE" id="PS50071">
    <property type="entry name" value="HOMEOBOX_2"/>
    <property type="match status" value="1"/>
</dbReference>
<proteinExistence type="inferred from homology"/>
<protein>
    <submittedName>
        <fullName evidence="10">Homeobox protein ATH1-like isoform X2</fullName>
    </submittedName>
</protein>
<evidence type="ECO:0000256" key="3">
    <source>
        <dbReference type="ARBA" id="ARBA00023015"/>
    </source>
</evidence>
<dbReference type="SUPFAM" id="SSF46689">
    <property type="entry name" value="Homeodomain-like"/>
    <property type="match status" value="1"/>
</dbReference>
<feature type="domain" description="Homeobox" evidence="9">
    <location>
        <begin position="452"/>
        <end position="515"/>
    </location>
</feature>
<keyword evidence="5 8" id="KW-0371">Homeobox</keyword>
<evidence type="ECO:0000256" key="2">
    <source>
        <dbReference type="ARBA" id="ARBA00006454"/>
    </source>
</evidence>
<dbReference type="AlphaFoldDB" id="A0AAX6G3H0"/>
<reference evidence="10" key="2">
    <citation type="submission" date="2023-04" db="EMBL/GenBank/DDBJ databases">
        <authorList>
            <person name="Bruccoleri R.E."/>
            <person name="Oakeley E.J."/>
            <person name="Faust A.-M."/>
            <person name="Dessus-Babus S."/>
            <person name="Altorfer M."/>
            <person name="Burckhardt D."/>
            <person name="Oertli M."/>
            <person name="Naumann U."/>
            <person name="Petersen F."/>
            <person name="Wong J."/>
        </authorList>
    </citation>
    <scope>NUCLEOTIDE SEQUENCE</scope>
    <source>
        <strain evidence="10">GSM-AAB239-AS_SAM_17_03QT</strain>
        <tissue evidence="10">Leaf</tissue>
    </source>
</reference>
<keyword evidence="7 8" id="KW-0539">Nucleus</keyword>
<reference evidence="10" key="1">
    <citation type="journal article" date="2023" name="GigaByte">
        <title>Genome assembly of the bearded iris, Iris pallida Lam.</title>
        <authorList>
            <person name="Bruccoleri R.E."/>
            <person name="Oakeley E.J."/>
            <person name="Faust A.M.E."/>
            <person name="Altorfer M."/>
            <person name="Dessus-Babus S."/>
            <person name="Burckhardt D."/>
            <person name="Oertli M."/>
            <person name="Naumann U."/>
            <person name="Petersen F."/>
            <person name="Wong J."/>
        </authorList>
    </citation>
    <scope>NUCLEOTIDE SEQUENCE</scope>
    <source>
        <strain evidence="10">GSM-AAB239-AS_SAM_17_03QT</strain>
    </source>
</reference>
<name>A0AAX6G3H0_IRIPA</name>
<dbReference type="InterPro" id="IPR006563">
    <property type="entry name" value="POX_dom"/>
</dbReference>
<evidence type="ECO:0000256" key="4">
    <source>
        <dbReference type="ARBA" id="ARBA00023125"/>
    </source>
</evidence>
<dbReference type="Proteomes" id="UP001140949">
    <property type="component" value="Unassembled WGS sequence"/>
</dbReference>
<dbReference type="SMART" id="SM00574">
    <property type="entry name" value="POX"/>
    <property type="match status" value="1"/>
</dbReference>
<dbReference type="InterPro" id="IPR009057">
    <property type="entry name" value="Homeodomain-like_sf"/>
</dbReference>
<evidence type="ECO:0000256" key="1">
    <source>
        <dbReference type="ARBA" id="ARBA00004123"/>
    </source>
</evidence>
<comment type="subcellular location">
    <subcellularLocation>
        <location evidence="1 8">Nucleus</location>
    </subcellularLocation>
</comment>
<evidence type="ECO:0000256" key="6">
    <source>
        <dbReference type="ARBA" id="ARBA00023163"/>
    </source>
</evidence>
<dbReference type="EMBL" id="JANAVB010023799">
    <property type="protein sequence ID" value="KAJ6823017.1"/>
    <property type="molecule type" value="Genomic_DNA"/>
</dbReference>
<dbReference type="Pfam" id="PF05920">
    <property type="entry name" value="Homeobox_KN"/>
    <property type="match status" value="1"/>
</dbReference>
<evidence type="ECO:0000256" key="7">
    <source>
        <dbReference type="ARBA" id="ARBA00023242"/>
    </source>
</evidence>
<dbReference type="GO" id="GO:0005634">
    <property type="term" value="C:nucleus"/>
    <property type="evidence" value="ECO:0007669"/>
    <property type="project" value="UniProtKB-SubCell"/>
</dbReference>
<keyword evidence="6" id="KW-0804">Transcription</keyword>
<dbReference type="InterPro" id="IPR050224">
    <property type="entry name" value="TALE_homeobox"/>
</dbReference>
<dbReference type="InterPro" id="IPR001356">
    <property type="entry name" value="HD"/>
</dbReference>
<dbReference type="Gene3D" id="1.10.10.60">
    <property type="entry name" value="Homeodomain-like"/>
    <property type="match status" value="1"/>
</dbReference>
<dbReference type="GO" id="GO:0006355">
    <property type="term" value="P:regulation of DNA-templated transcription"/>
    <property type="evidence" value="ECO:0007669"/>
    <property type="project" value="InterPro"/>
</dbReference>
<dbReference type="Pfam" id="PF07526">
    <property type="entry name" value="POX"/>
    <property type="match status" value="1"/>
</dbReference>
<evidence type="ECO:0000313" key="10">
    <source>
        <dbReference type="EMBL" id="KAJ6823017.1"/>
    </source>
</evidence>
<dbReference type="SMART" id="SM00389">
    <property type="entry name" value="HOX"/>
    <property type="match status" value="1"/>
</dbReference>
<gene>
    <name evidence="10" type="ORF">M6B38_386345</name>
</gene>
<dbReference type="GO" id="GO:0003677">
    <property type="term" value="F:DNA binding"/>
    <property type="evidence" value="ECO:0007669"/>
    <property type="project" value="UniProtKB-UniRule"/>
</dbReference>
<accession>A0AAX6G3H0</accession>
<evidence type="ECO:0000313" key="11">
    <source>
        <dbReference type="Proteomes" id="UP001140949"/>
    </source>
</evidence>
<dbReference type="InterPro" id="IPR008422">
    <property type="entry name" value="KN_HD"/>
</dbReference>
<evidence type="ECO:0000256" key="8">
    <source>
        <dbReference type="PROSITE-ProRule" id="PRU00108"/>
    </source>
</evidence>
<organism evidence="10 11">
    <name type="scientific">Iris pallida</name>
    <name type="common">Sweet iris</name>
    <dbReference type="NCBI Taxonomy" id="29817"/>
    <lineage>
        <taxon>Eukaryota</taxon>
        <taxon>Viridiplantae</taxon>
        <taxon>Streptophyta</taxon>
        <taxon>Embryophyta</taxon>
        <taxon>Tracheophyta</taxon>
        <taxon>Spermatophyta</taxon>
        <taxon>Magnoliopsida</taxon>
        <taxon>Liliopsida</taxon>
        <taxon>Asparagales</taxon>
        <taxon>Iridaceae</taxon>
        <taxon>Iridoideae</taxon>
        <taxon>Irideae</taxon>
        <taxon>Iris</taxon>
    </lineage>
</organism>
<evidence type="ECO:0000259" key="9">
    <source>
        <dbReference type="PROSITE" id="PS50071"/>
    </source>
</evidence>
<dbReference type="PANTHER" id="PTHR11850">
    <property type="entry name" value="HOMEOBOX PROTEIN TRANSCRIPTION FACTORS"/>
    <property type="match status" value="1"/>
</dbReference>
<comment type="similarity">
    <text evidence="2">Belongs to the TALE/BELL homeobox family.</text>
</comment>
<keyword evidence="11" id="KW-1185">Reference proteome</keyword>
<keyword evidence="3" id="KW-0805">Transcription regulation</keyword>